<evidence type="ECO:0000256" key="1">
    <source>
        <dbReference type="SAM" id="Coils"/>
    </source>
</evidence>
<evidence type="ECO:0000313" key="3">
    <source>
        <dbReference type="EMBL" id="QIZ77447.1"/>
    </source>
</evidence>
<dbReference type="RefSeq" id="WP_168660707.1">
    <property type="nucleotide sequence ID" value="NZ_CP051180.1"/>
</dbReference>
<protein>
    <submittedName>
        <fullName evidence="3">Carbohydrate porin</fullName>
    </submittedName>
</protein>
<sequence>MARYKISSIALAVSFAVSGFASNVMASDSDKLLELEQRMEALEIELIEARDAAKKTDRLKFKKTSPSPELISKDGRTTMEFKARIQADYVDADAMQTGKKAADTEAMKDTNIRRLRLGLEGQFARDWEYEIELDFADSEVDVKDAKVAFNGWQDQKLILGFQKYGFGLANTQSSAHQIMMERPSVDVFSADRALGVQWRYVGNNWNLALGMGLDYSETDESITEVETTELLDEDGNPIEVVTEVGLDEESIYGESTFYTARATYTPIKNNDNLLHLGASYMLMDLDEGSQETRYRARSASKPVGRMVDTGNFASDGSQTYGVEAMYQHRNMLLRGEYMASTADQFDEDDGSSLEDVEVDAFYVTASYILTGEQWRYSGKKGVLKSPRPASALSDGGWGAWEIAARYEQANFLEDHMKYGGDLDTWVVGVNWYMEDNLKMQFNYIDAEADNKVKDDYSSQDTNIVQARLHFAF</sequence>
<dbReference type="Gene3D" id="2.40.160.10">
    <property type="entry name" value="Porin"/>
    <property type="match status" value="1"/>
</dbReference>
<feature type="coiled-coil region" evidence="1">
    <location>
        <begin position="25"/>
        <end position="59"/>
    </location>
</feature>
<evidence type="ECO:0000313" key="4">
    <source>
        <dbReference type="Proteomes" id="UP000501602"/>
    </source>
</evidence>
<dbReference type="AlphaFoldDB" id="A0A6H1UEB1"/>
<keyword evidence="1" id="KW-0175">Coiled coil</keyword>
<dbReference type="EMBL" id="CP051180">
    <property type="protein sequence ID" value="QIZ77447.1"/>
    <property type="molecule type" value="Genomic_DNA"/>
</dbReference>
<name>A0A6H1UEB1_9GAMM</name>
<feature type="chain" id="PRO_5026054440" evidence="2">
    <location>
        <begin position="27"/>
        <end position="472"/>
    </location>
</feature>
<feature type="signal peptide" evidence="2">
    <location>
        <begin position="1"/>
        <end position="26"/>
    </location>
</feature>
<keyword evidence="4" id="KW-1185">Reference proteome</keyword>
<dbReference type="KEGG" id="fes:HER31_11460"/>
<organism evidence="3 4">
    <name type="scientific">Ferrimonas lipolytica</name>
    <dbReference type="NCBI Taxonomy" id="2724191"/>
    <lineage>
        <taxon>Bacteria</taxon>
        <taxon>Pseudomonadati</taxon>
        <taxon>Pseudomonadota</taxon>
        <taxon>Gammaproteobacteria</taxon>
        <taxon>Alteromonadales</taxon>
        <taxon>Ferrimonadaceae</taxon>
        <taxon>Ferrimonas</taxon>
    </lineage>
</organism>
<accession>A0A6H1UEB1</accession>
<dbReference type="InterPro" id="IPR023614">
    <property type="entry name" value="Porin_dom_sf"/>
</dbReference>
<dbReference type="SUPFAM" id="SSF56935">
    <property type="entry name" value="Porins"/>
    <property type="match status" value="1"/>
</dbReference>
<dbReference type="Proteomes" id="UP000501602">
    <property type="component" value="Chromosome"/>
</dbReference>
<keyword evidence="2" id="KW-0732">Signal</keyword>
<evidence type="ECO:0000256" key="2">
    <source>
        <dbReference type="SAM" id="SignalP"/>
    </source>
</evidence>
<dbReference type="InterPro" id="IPR010870">
    <property type="entry name" value="Porin_O/P"/>
</dbReference>
<reference evidence="3 4" key="1">
    <citation type="submission" date="2020-04" db="EMBL/GenBank/DDBJ databases">
        <title>Ferrimonas sp. S7 isolated from sea water.</title>
        <authorList>
            <person name="Bae S.S."/>
            <person name="Baek K."/>
        </authorList>
    </citation>
    <scope>NUCLEOTIDE SEQUENCE [LARGE SCALE GENOMIC DNA]</scope>
    <source>
        <strain evidence="3 4">S7</strain>
    </source>
</reference>
<gene>
    <name evidence="3" type="ORF">HER31_11460</name>
</gene>
<proteinExistence type="predicted"/>
<dbReference type="Pfam" id="PF07396">
    <property type="entry name" value="Porin_O_P"/>
    <property type="match status" value="1"/>
</dbReference>